<evidence type="ECO:0000256" key="3">
    <source>
        <dbReference type="ARBA" id="ARBA00022475"/>
    </source>
</evidence>
<feature type="transmembrane region" description="Helical" evidence="7">
    <location>
        <begin position="154"/>
        <end position="174"/>
    </location>
</feature>
<dbReference type="RefSeq" id="WP_284294070.1">
    <property type="nucleotide sequence ID" value="NZ_BSUK01000001.1"/>
</dbReference>
<gene>
    <name evidence="9" type="ORF">GCM10025864_32460</name>
</gene>
<dbReference type="PROSITE" id="PS50850">
    <property type="entry name" value="MFS"/>
    <property type="match status" value="1"/>
</dbReference>
<feature type="transmembrane region" description="Helical" evidence="7">
    <location>
        <begin position="110"/>
        <end position="134"/>
    </location>
</feature>
<feature type="transmembrane region" description="Helical" evidence="7">
    <location>
        <begin position="293"/>
        <end position="312"/>
    </location>
</feature>
<evidence type="ECO:0000313" key="10">
    <source>
        <dbReference type="Proteomes" id="UP001157091"/>
    </source>
</evidence>
<feature type="transmembrane region" description="Helical" evidence="7">
    <location>
        <begin position="381"/>
        <end position="402"/>
    </location>
</feature>
<reference evidence="10" key="1">
    <citation type="journal article" date="2019" name="Int. J. Syst. Evol. Microbiol.">
        <title>The Global Catalogue of Microorganisms (GCM) 10K type strain sequencing project: providing services to taxonomists for standard genome sequencing and annotation.</title>
        <authorList>
            <consortium name="The Broad Institute Genomics Platform"/>
            <consortium name="The Broad Institute Genome Sequencing Center for Infectious Disease"/>
            <person name="Wu L."/>
            <person name="Ma J."/>
        </authorList>
    </citation>
    <scope>NUCLEOTIDE SEQUENCE [LARGE SCALE GENOMIC DNA]</scope>
    <source>
        <strain evidence="10">NBRC 106348</strain>
    </source>
</reference>
<keyword evidence="2" id="KW-0813">Transport</keyword>
<dbReference type="PROSITE" id="PS00216">
    <property type="entry name" value="SUGAR_TRANSPORT_1"/>
    <property type="match status" value="1"/>
</dbReference>
<keyword evidence="5 7" id="KW-1133">Transmembrane helix</keyword>
<evidence type="ECO:0000256" key="7">
    <source>
        <dbReference type="SAM" id="Phobius"/>
    </source>
</evidence>
<evidence type="ECO:0000256" key="1">
    <source>
        <dbReference type="ARBA" id="ARBA00004651"/>
    </source>
</evidence>
<organism evidence="9 10">
    <name type="scientific">Luteimicrobium album</name>
    <dbReference type="NCBI Taxonomy" id="1054550"/>
    <lineage>
        <taxon>Bacteria</taxon>
        <taxon>Bacillati</taxon>
        <taxon>Actinomycetota</taxon>
        <taxon>Actinomycetes</taxon>
        <taxon>Micrococcales</taxon>
        <taxon>Luteimicrobium</taxon>
    </lineage>
</organism>
<proteinExistence type="predicted"/>
<feature type="transmembrane region" description="Helical" evidence="7">
    <location>
        <begin position="318"/>
        <end position="339"/>
    </location>
</feature>
<dbReference type="EMBL" id="BSUK01000001">
    <property type="protein sequence ID" value="GMA25487.1"/>
    <property type="molecule type" value="Genomic_DNA"/>
</dbReference>
<dbReference type="Pfam" id="PF07690">
    <property type="entry name" value="MFS_1"/>
    <property type="match status" value="1"/>
</dbReference>
<dbReference type="InterPro" id="IPR005829">
    <property type="entry name" value="Sugar_transporter_CS"/>
</dbReference>
<evidence type="ECO:0000256" key="4">
    <source>
        <dbReference type="ARBA" id="ARBA00022692"/>
    </source>
</evidence>
<evidence type="ECO:0000256" key="6">
    <source>
        <dbReference type="ARBA" id="ARBA00023136"/>
    </source>
</evidence>
<dbReference type="InterPro" id="IPR050171">
    <property type="entry name" value="MFS_Transporters"/>
</dbReference>
<dbReference type="SUPFAM" id="SSF103473">
    <property type="entry name" value="MFS general substrate transporter"/>
    <property type="match status" value="1"/>
</dbReference>
<dbReference type="InterPro" id="IPR036259">
    <property type="entry name" value="MFS_trans_sf"/>
</dbReference>
<comment type="caution">
    <text evidence="9">The sequence shown here is derived from an EMBL/GenBank/DDBJ whole genome shotgun (WGS) entry which is preliminary data.</text>
</comment>
<feature type="transmembrane region" description="Helical" evidence="7">
    <location>
        <begin position="56"/>
        <end position="74"/>
    </location>
</feature>
<dbReference type="PANTHER" id="PTHR23517">
    <property type="entry name" value="RESISTANCE PROTEIN MDTM, PUTATIVE-RELATED-RELATED"/>
    <property type="match status" value="1"/>
</dbReference>
<protein>
    <submittedName>
        <fullName evidence="9">Major facilitator family transporter</fullName>
    </submittedName>
</protein>
<feature type="transmembrane region" description="Helical" evidence="7">
    <location>
        <begin position="180"/>
        <end position="197"/>
    </location>
</feature>
<evidence type="ECO:0000259" key="8">
    <source>
        <dbReference type="PROSITE" id="PS50850"/>
    </source>
</evidence>
<keyword evidence="6 7" id="KW-0472">Membrane</keyword>
<keyword evidence="3" id="KW-1003">Cell membrane</keyword>
<dbReference type="CDD" id="cd06174">
    <property type="entry name" value="MFS"/>
    <property type="match status" value="1"/>
</dbReference>
<comment type="subcellular location">
    <subcellularLocation>
        <location evidence="1">Cell membrane</location>
        <topology evidence="1">Multi-pass membrane protein</topology>
    </subcellularLocation>
</comment>
<feature type="transmembrane region" description="Helical" evidence="7">
    <location>
        <begin position="260"/>
        <end position="281"/>
    </location>
</feature>
<name>A0ABQ6I5J4_9MICO</name>
<dbReference type="InterPro" id="IPR020846">
    <property type="entry name" value="MFS_dom"/>
</dbReference>
<feature type="domain" description="Major facilitator superfamily (MFS) profile" evidence="8">
    <location>
        <begin position="1"/>
        <end position="405"/>
    </location>
</feature>
<feature type="transmembrane region" description="Helical" evidence="7">
    <location>
        <begin position="226"/>
        <end position="248"/>
    </location>
</feature>
<dbReference type="Gene3D" id="1.20.1250.20">
    <property type="entry name" value="MFS general substrate transporter like domains"/>
    <property type="match status" value="1"/>
</dbReference>
<evidence type="ECO:0000256" key="5">
    <source>
        <dbReference type="ARBA" id="ARBA00022989"/>
    </source>
</evidence>
<feature type="transmembrane region" description="Helical" evidence="7">
    <location>
        <begin position="86"/>
        <end position="104"/>
    </location>
</feature>
<keyword evidence="10" id="KW-1185">Reference proteome</keyword>
<evidence type="ECO:0000313" key="9">
    <source>
        <dbReference type="EMBL" id="GMA25487.1"/>
    </source>
</evidence>
<feature type="transmembrane region" description="Helical" evidence="7">
    <location>
        <begin position="351"/>
        <end position="375"/>
    </location>
</feature>
<dbReference type="Proteomes" id="UP001157091">
    <property type="component" value="Unassembled WGS sequence"/>
</dbReference>
<sequence>MSAAANAAEPGDPAQESASAWWLVVPAMFAVAWAGNEFTPLLVLYKQLNGYGTGTVDVLLAAYVLGIVPALLLGGPLSDRYGRRPLFVPAPFLAIAGSLILAGGHEWVGALFAGRVLCGLALGLTMAVGSSWVVELSRRDPGADSGAGARRASLGLTAGFALGAAVAAALAQWGPAPRETPFLVNVALGIVPCVLALRAPETRPAMRSTTRLVDDLRVPASRHRRFVRVVLPAAPWVFGCAASAYAVVPTQTSQLASQWTVAYSGLLCLVGLGCGAAVQIVARPIVARSSGRATAAGLVLVACGMALAAWTVARPHLVIAVVAAVVLGCAYGLLLVAGLTEVQKIAGPDDLAGLTAVYYALTYVGFCVPVVLAVLAVHVSYAAMFVAGVVVAGVCLAVVATGRVRVGP</sequence>
<keyword evidence="4 7" id="KW-0812">Transmembrane</keyword>
<accession>A0ABQ6I5J4</accession>
<dbReference type="InterPro" id="IPR011701">
    <property type="entry name" value="MFS"/>
</dbReference>
<dbReference type="PANTHER" id="PTHR23517:SF13">
    <property type="entry name" value="MAJOR FACILITATOR SUPERFAMILY MFS_1"/>
    <property type="match status" value="1"/>
</dbReference>
<evidence type="ECO:0000256" key="2">
    <source>
        <dbReference type="ARBA" id="ARBA00022448"/>
    </source>
</evidence>
<feature type="transmembrane region" description="Helical" evidence="7">
    <location>
        <begin position="20"/>
        <end position="36"/>
    </location>
</feature>